<evidence type="ECO:0000313" key="1">
    <source>
        <dbReference type="EMBL" id="KAJ6959355.1"/>
    </source>
</evidence>
<name>A0AAD6LER2_9ROSI</name>
<proteinExistence type="predicted"/>
<dbReference type="Proteomes" id="UP001164929">
    <property type="component" value="Chromosome 17"/>
</dbReference>
<sequence length="70" mass="7779">MLYTDVLIAESVQTSKSTPMMHRAGQLVQELSVMHVDSSGPARRGNFSLTMMPSFVYSSRFSSLIDQVSH</sequence>
<accession>A0AAD6LER2</accession>
<reference evidence="1" key="1">
    <citation type="journal article" date="2023" name="Mol. Ecol. Resour.">
        <title>Chromosome-level genome assembly of a triploid poplar Populus alba 'Berolinensis'.</title>
        <authorList>
            <person name="Chen S."/>
            <person name="Yu Y."/>
            <person name="Wang X."/>
            <person name="Wang S."/>
            <person name="Zhang T."/>
            <person name="Zhou Y."/>
            <person name="He R."/>
            <person name="Meng N."/>
            <person name="Wang Y."/>
            <person name="Liu W."/>
            <person name="Liu Z."/>
            <person name="Liu J."/>
            <person name="Guo Q."/>
            <person name="Huang H."/>
            <person name="Sederoff R.R."/>
            <person name="Wang G."/>
            <person name="Qu G."/>
            <person name="Chen S."/>
        </authorList>
    </citation>
    <scope>NUCLEOTIDE SEQUENCE</scope>
    <source>
        <strain evidence="1">SC-2020</strain>
    </source>
</reference>
<evidence type="ECO:0000313" key="2">
    <source>
        <dbReference type="Proteomes" id="UP001164929"/>
    </source>
</evidence>
<keyword evidence="2" id="KW-1185">Reference proteome</keyword>
<dbReference type="EMBL" id="JAQIZT010000017">
    <property type="protein sequence ID" value="KAJ6959355.1"/>
    <property type="molecule type" value="Genomic_DNA"/>
</dbReference>
<comment type="caution">
    <text evidence="1">The sequence shown here is derived from an EMBL/GenBank/DDBJ whole genome shotgun (WGS) entry which is preliminary data.</text>
</comment>
<organism evidence="1 2">
    <name type="scientific">Populus alba x Populus x berolinensis</name>
    <dbReference type="NCBI Taxonomy" id="444605"/>
    <lineage>
        <taxon>Eukaryota</taxon>
        <taxon>Viridiplantae</taxon>
        <taxon>Streptophyta</taxon>
        <taxon>Embryophyta</taxon>
        <taxon>Tracheophyta</taxon>
        <taxon>Spermatophyta</taxon>
        <taxon>Magnoliopsida</taxon>
        <taxon>eudicotyledons</taxon>
        <taxon>Gunneridae</taxon>
        <taxon>Pentapetalae</taxon>
        <taxon>rosids</taxon>
        <taxon>fabids</taxon>
        <taxon>Malpighiales</taxon>
        <taxon>Salicaceae</taxon>
        <taxon>Saliceae</taxon>
        <taxon>Populus</taxon>
    </lineage>
</organism>
<protein>
    <submittedName>
        <fullName evidence="1">Uncharacterized protein</fullName>
    </submittedName>
</protein>
<gene>
    <name evidence="1" type="ORF">NC653_037626</name>
</gene>
<dbReference type="AlphaFoldDB" id="A0AAD6LER2"/>